<gene>
    <name evidence="2" type="ORF">ACFPYI_17975</name>
</gene>
<comment type="caution">
    <text evidence="2">The sequence shown here is derived from an EMBL/GenBank/DDBJ whole genome shotgun (WGS) entry which is preliminary data.</text>
</comment>
<evidence type="ECO:0000313" key="2">
    <source>
        <dbReference type="EMBL" id="MFC5973225.1"/>
    </source>
</evidence>
<dbReference type="EC" id="3.6.-.-" evidence="2"/>
<keyword evidence="2" id="KW-0378">Hydrolase</keyword>
<dbReference type="InterPro" id="IPR000086">
    <property type="entry name" value="NUDIX_hydrolase_dom"/>
</dbReference>
<sequence length="170" mass="18936">MSVLAASRHLDRTLATLAAEYGSVEVVGEAHEVAPDEYDRLLERADAFDGCGGAGAWLRDEADRVLLVESDAGWREPGTTRLPDDDPIDAARRAVREQTGLVADLTDVRHVHVRFHRDWTDRDPVPQPFVVFEGTASGTPADGARWHDSRPEELLYERLAELPLAEREKQ</sequence>
<proteinExistence type="predicted"/>
<dbReference type="InterPro" id="IPR015797">
    <property type="entry name" value="NUDIX_hydrolase-like_dom_sf"/>
</dbReference>
<dbReference type="RefSeq" id="WP_247417512.1">
    <property type="nucleotide sequence ID" value="NZ_JALLGW010000001.1"/>
</dbReference>
<organism evidence="2 3">
    <name type="scientific">Halomarina salina</name>
    <dbReference type="NCBI Taxonomy" id="1872699"/>
    <lineage>
        <taxon>Archaea</taxon>
        <taxon>Methanobacteriati</taxon>
        <taxon>Methanobacteriota</taxon>
        <taxon>Stenosarchaea group</taxon>
        <taxon>Halobacteria</taxon>
        <taxon>Halobacteriales</taxon>
        <taxon>Natronomonadaceae</taxon>
        <taxon>Halomarina</taxon>
    </lineage>
</organism>
<reference evidence="2 3" key="1">
    <citation type="journal article" date="2019" name="Int. J. Syst. Evol. Microbiol.">
        <title>The Global Catalogue of Microorganisms (GCM) 10K type strain sequencing project: providing services to taxonomists for standard genome sequencing and annotation.</title>
        <authorList>
            <consortium name="The Broad Institute Genomics Platform"/>
            <consortium name="The Broad Institute Genome Sequencing Center for Infectious Disease"/>
            <person name="Wu L."/>
            <person name="Ma J."/>
        </authorList>
    </citation>
    <scope>NUCLEOTIDE SEQUENCE [LARGE SCALE GENOMIC DNA]</scope>
    <source>
        <strain evidence="2 3">CGMCC 1.12543</strain>
    </source>
</reference>
<protein>
    <submittedName>
        <fullName evidence="2">NUDIX hydrolase</fullName>
        <ecNumber evidence="2">3.6.-.-</ecNumber>
    </submittedName>
</protein>
<dbReference type="Gene3D" id="3.90.79.10">
    <property type="entry name" value="Nucleoside Triphosphate Pyrophosphohydrolase"/>
    <property type="match status" value="1"/>
</dbReference>
<dbReference type="Proteomes" id="UP001596099">
    <property type="component" value="Unassembled WGS sequence"/>
</dbReference>
<dbReference type="AlphaFoldDB" id="A0ABD5RSU8"/>
<evidence type="ECO:0000313" key="3">
    <source>
        <dbReference type="Proteomes" id="UP001596099"/>
    </source>
</evidence>
<accession>A0ABD5RSU8</accession>
<evidence type="ECO:0000259" key="1">
    <source>
        <dbReference type="Pfam" id="PF00293"/>
    </source>
</evidence>
<dbReference type="EMBL" id="JBHSQH010000001">
    <property type="protein sequence ID" value="MFC5973225.1"/>
    <property type="molecule type" value="Genomic_DNA"/>
</dbReference>
<dbReference type="SUPFAM" id="SSF55811">
    <property type="entry name" value="Nudix"/>
    <property type="match status" value="1"/>
</dbReference>
<feature type="domain" description="Nudix hydrolase" evidence="1">
    <location>
        <begin position="53"/>
        <end position="146"/>
    </location>
</feature>
<dbReference type="GO" id="GO:0016787">
    <property type="term" value="F:hydrolase activity"/>
    <property type="evidence" value="ECO:0007669"/>
    <property type="project" value="UniProtKB-KW"/>
</dbReference>
<name>A0ABD5RSU8_9EURY</name>
<dbReference type="Pfam" id="PF00293">
    <property type="entry name" value="NUDIX"/>
    <property type="match status" value="1"/>
</dbReference>
<keyword evidence="3" id="KW-1185">Reference proteome</keyword>